<feature type="repeat" description="ANK" evidence="3">
    <location>
        <begin position="593"/>
        <end position="625"/>
    </location>
</feature>
<dbReference type="Pfam" id="PF12796">
    <property type="entry name" value="Ank_2"/>
    <property type="match status" value="2"/>
</dbReference>
<dbReference type="InterPro" id="IPR036770">
    <property type="entry name" value="Ankyrin_rpt-contain_sf"/>
</dbReference>
<evidence type="ECO:0000256" key="1">
    <source>
        <dbReference type="ARBA" id="ARBA00022737"/>
    </source>
</evidence>
<keyword evidence="1" id="KW-0677">Repeat</keyword>
<dbReference type="PANTHER" id="PTHR24198:SF165">
    <property type="entry name" value="ANKYRIN REPEAT-CONTAINING PROTEIN-RELATED"/>
    <property type="match status" value="1"/>
</dbReference>
<dbReference type="SMART" id="SM00248">
    <property type="entry name" value="ANK"/>
    <property type="match status" value="6"/>
</dbReference>
<dbReference type="PROSITE" id="PS50297">
    <property type="entry name" value="ANK_REP_REGION"/>
    <property type="match status" value="3"/>
</dbReference>
<proteinExistence type="predicted"/>
<dbReference type="Gene3D" id="1.25.40.20">
    <property type="entry name" value="Ankyrin repeat-containing domain"/>
    <property type="match status" value="1"/>
</dbReference>
<reference evidence="4 5" key="1">
    <citation type="submission" date="2020-05" db="EMBL/GenBank/DDBJ databases">
        <title>Identification and distribution of gene clusters putatively required for synthesis of sphingolipid metabolism inhibitors in phylogenetically diverse species of the filamentous fungus Fusarium.</title>
        <authorList>
            <person name="Kim H.-S."/>
            <person name="Busman M."/>
            <person name="Brown D.W."/>
            <person name="Divon H."/>
            <person name="Uhlig S."/>
            <person name="Proctor R.H."/>
        </authorList>
    </citation>
    <scope>NUCLEOTIDE SEQUENCE [LARGE SCALE GENOMIC DNA]</scope>
    <source>
        <strain evidence="4 5">NRRL 20693</strain>
    </source>
</reference>
<sequence length="806" mass="91186">MSGLEILGAIASSIALAQAVKGTLKAIDFLRQNSKMRKGCNNLRKEILMIEYFISQAKEQTSPMMPTQRILGISSEHPLVSLTAMELEEILEELTKIVEKYSRSRKVHDPKRYTDKMKWFSEASKIEELGQRAQAIKTDLHIAITFRVSSMVDRGNVRQEVLFHRVTQQLTYHNQETQDVLRNRPQLPKISHSMSEEGPAEMSSPSITNAVETGATIIKEESLQIVRTVRPLGSRRCANCRQGRFERSGTWARSLLGSWLVKYKPTQTSCQGTCGSDPGVELEYRLPKWLWEGILSFHAYRGPTISCALRPARDLRDHEDAWMILKHRSWLQIKIEKGYVYFPDDTAGVGWSMINIAAHYRNVDCIEILLKLWENILPRQGIPKEFGYQLERERFSRLESGGALNNAIDKVMTFVNDWDELSTTKVHIAAVEGGLLAALQEQPWAIDQFSEEGQAPIHYAVDNYNFAGLEQLIQAGADVNQPNHIGQTPLMITQYSRNEMGTQKLLEYDECRRLIDKRCPEDMTALHYAIDAMSPECVKLLLEAGASTSKIDRNGGTCLHILSNSYQQDQQAVDEVFHLLQVRGADLEARDKSGNTPLMKAILSGNITVLEALLSAGASLDAINSRHQNILWLAARSRDFRVIDCLAEQGLENIDPQLLDSHARVTALCRLTWILEEDYDITSQEPPTSDQQQAFITLYLNLLIRDLTRLADILIDILSAAETRDSATVAGLLGVLVKKNKASFRHEHAAWYRGLQTYINDDNWEYLAEAIIEECTETVGKIFRAHDAKSKTIEAPEMREFYHAQS</sequence>
<organism evidence="4 5">
    <name type="scientific">Fusarium heterosporum</name>
    <dbReference type="NCBI Taxonomy" id="42747"/>
    <lineage>
        <taxon>Eukaryota</taxon>
        <taxon>Fungi</taxon>
        <taxon>Dikarya</taxon>
        <taxon>Ascomycota</taxon>
        <taxon>Pezizomycotina</taxon>
        <taxon>Sordariomycetes</taxon>
        <taxon>Hypocreomycetidae</taxon>
        <taxon>Hypocreales</taxon>
        <taxon>Nectriaceae</taxon>
        <taxon>Fusarium</taxon>
        <taxon>Fusarium heterosporum species complex</taxon>
    </lineage>
</organism>
<name>A0A8H5TL10_FUSHE</name>
<evidence type="ECO:0000256" key="3">
    <source>
        <dbReference type="PROSITE-ProRule" id="PRU00023"/>
    </source>
</evidence>
<gene>
    <name evidence="4" type="ORF">FHETE_2987</name>
</gene>
<feature type="repeat" description="ANK" evidence="3">
    <location>
        <begin position="521"/>
        <end position="553"/>
    </location>
</feature>
<dbReference type="OrthoDB" id="7464126at2759"/>
<dbReference type="InterPro" id="IPR002110">
    <property type="entry name" value="Ankyrin_rpt"/>
</dbReference>
<keyword evidence="2 3" id="KW-0040">ANK repeat</keyword>
<protein>
    <submittedName>
        <fullName evidence="4">Endocytosis ankyrin repeat protein</fullName>
    </submittedName>
</protein>
<evidence type="ECO:0000313" key="4">
    <source>
        <dbReference type="EMBL" id="KAF5674154.1"/>
    </source>
</evidence>
<feature type="repeat" description="ANK" evidence="3">
    <location>
        <begin position="452"/>
        <end position="484"/>
    </location>
</feature>
<dbReference type="EMBL" id="JAAGWQ010000049">
    <property type="protein sequence ID" value="KAF5674154.1"/>
    <property type="molecule type" value="Genomic_DNA"/>
</dbReference>
<evidence type="ECO:0000313" key="5">
    <source>
        <dbReference type="Proteomes" id="UP000567885"/>
    </source>
</evidence>
<dbReference type="PANTHER" id="PTHR24198">
    <property type="entry name" value="ANKYRIN REPEAT AND PROTEIN KINASE DOMAIN-CONTAINING PROTEIN"/>
    <property type="match status" value="1"/>
</dbReference>
<dbReference type="PROSITE" id="PS50088">
    <property type="entry name" value="ANK_REPEAT"/>
    <property type="match status" value="3"/>
</dbReference>
<comment type="caution">
    <text evidence="4">The sequence shown here is derived from an EMBL/GenBank/DDBJ whole genome shotgun (WGS) entry which is preliminary data.</text>
</comment>
<keyword evidence="5" id="KW-1185">Reference proteome</keyword>
<dbReference type="SUPFAM" id="SSF48403">
    <property type="entry name" value="Ankyrin repeat"/>
    <property type="match status" value="1"/>
</dbReference>
<accession>A0A8H5TL10</accession>
<dbReference type="AlphaFoldDB" id="A0A8H5TL10"/>
<evidence type="ECO:0000256" key="2">
    <source>
        <dbReference type="ARBA" id="ARBA00023043"/>
    </source>
</evidence>
<dbReference type="Proteomes" id="UP000567885">
    <property type="component" value="Unassembled WGS sequence"/>
</dbReference>